<gene>
    <name evidence="3" type="ORF">BOCO_0486</name>
</gene>
<protein>
    <recommendedName>
        <fullName evidence="2">Prepilin type IV endopeptidase peptidase domain-containing protein</fullName>
    </recommendedName>
</protein>
<comment type="caution">
    <text evidence="3">The sequence shown here is derived from an EMBL/GenBank/DDBJ whole genome shotgun (WGS) entry which is preliminary data.</text>
</comment>
<keyword evidence="1" id="KW-0812">Transmembrane</keyword>
<feature type="transmembrane region" description="Helical" evidence="1">
    <location>
        <begin position="29"/>
        <end position="45"/>
    </location>
</feature>
<dbReference type="EMBL" id="MWWS01000004">
    <property type="protein sequence ID" value="OZG49969.1"/>
    <property type="molecule type" value="Genomic_DNA"/>
</dbReference>
<evidence type="ECO:0000259" key="2">
    <source>
        <dbReference type="Pfam" id="PF01478"/>
    </source>
</evidence>
<dbReference type="GO" id="GO:0016020">
    <property type="term" value="C:membrane"/>
    <property type="evidence" value="ECO:0007669"/>
    <property type="project" value="InterPro"/>
</dbReference>
<sequence length="161" mass="17463">MVYLVPIPGLCILGLVSVQDIRSRQVHRSWILLGILVQLASLLGYCVTSPLGYWPLVIAFSITLVSTLLQSTLALIRPGALGLGDITSTALAAFSIGVLGWASTILFWFLTGTLGLLAISLYYWLNRKAKCATDRAEVSFPFVTILFTAAIATDIITYLIQ</sequence>
<keyword evidence="1" id="KW-0472">Membrane</keyword>
<reference evidence="3 4" key="1">
    <citation type="journal article" date="2017" name="BMC Genomics">
        <title>Comparative genomic and phylogenomic analyses of the Bifidobacteriaceae family.</title>
        <authorList>
            <person name="Lugli G.A."/>
            <person name="Milani C."/>
            <person name="Turroni F."/>
            <person name="Duranti S."/>
            <person name="Mancabelli L."/>
            <person name="Mangifesta M."/>
            <person name="Ferrario C."/>
            <person name="Modesto M."/>
            <person name="Mattarelli P."/>
            <person name="Jiri K."/>
            <person name="van Sinderen D."/>
            <person name="Ventura M."/>
        </authorList>
    </citation>
    <scope>NUCLEOTIDE SEQUENCE [LARGE SCALE GENOMIC DNA]</scope>
    <source>
        <strain evidence="3 4">DSM 22924</strain>
    </source>
</reference>
<feature type="transmembrane region" description="Helical" evidence="1">
    <location>
        <begin position="51"/>
        <end position="69"/>
    </location>
</feature>
<feature type="transmembrane region" description="Helical" evidence="1">
    <location>
        <begin position="138"/>
        <end position="160"/>
    </location>
</feature>
<keyword evidence="4" id="KW-1185">Reference proteome</keyword>
<dbReference type="Pfam" id="PF01478">
    <property type="entry name" value="Peptidase_A24"/>
    <property type="match status" value="1"/>
</dbReference>
<dbReference type="GO" id="GO:0004190">
    <property type="term" value="F:aspartic-type endopeptidase activity"/>
    <property type="evidence" value="ECO:0007669"/>
    <property type="project" value="InterPro"/>
</dbReference>
<dbReference type="AlphaFoldDB" id="A0A261ESY0"/>
<keyword evidence="1" id="KW-1133">Transmembrane helix</keyword>
<evidence type="ECO:0000256" key="1">
    <source>
        <dbReference type="SAM" id="Phobius"/>
    </source>
</evidence>
<dbReference type="Proteomes" id="UP000216004">
    <property type="component" value="Unassembled WGS sequence"/>
</dbReference>
<evidence type="ECO:0000313" key="3">
    <source>
        <dbReference type="EMBL" id="OZG49969.1"/>
    </source>
</evidence>
<proteinExistence type="predicted"/>
<dbReference type="RefSeq" id="WP_420835389.1">
    <property type="nucleotide sequence ID" value="NZ_MWWS01000004.1"/>
</dbReference>
<organism evidence="3 4">
    <name type="scientific">Bombiscardovia coagulans</name>
    <dbReference type="NCBI Taxonomy" id="686666"/>
    <lineage>
        <taxon>Bacteria</taxon>
        <taxon>Bacillati</taxon>
        <taxon>Actinomycetota</taxon>
        <taxon>Actinomycetes</taxon>
        <taxon>Bifidobacteriales</taxon>
        <taxon>Bifidobacteriaceae</taxon>
        <taxon>Bombiscardovia</taxon>
    </lineage>
</organism>
<evidence type="ECO:0000313" key="4">
    <source>
        <dbReference type="Proteomes" id="UP000216004"/>
    </source>
</evidence>
<feature type="domain" description="Prepilin type IV endopeptidase peptidase" evidence="2">
    <location>
        <begin position="10"/>
        <end position="114"/>
    </location>
</feature>
<accession>A0A261ESY0</accession>
<feature type="transmembrane region" description="Helical" evidence="1">
    <location>
        <begin position="105"/>
        <end position="126"/>
    </location>
</feature>
<dbReference type="InterPro" id="IPR000045">
    <property type="entry name" value="Prepilin_IV_endopep_pep"/>
</dbReference>
<name>A0A261ESY0_9BIFI</name>